<evidence type="ECO:0000313" key="1">
    <source>
        <dbReference type="EMBL" id="JAD42220.1"/>
    </source>
</evidence>
<name>A0A0A8ZZP9_ARUDO</name>
<protein>
    <submittedName>
        <fullName evidence="1">Uncharacterized protein</fullName>
    </submittedName>
</protein>
<sequence length="41" mass="4362">MRSPAKTSAAAALWWTAGVGEVGDEFVESPRCRAREGPTRG</sequence>
<reference evidence="1" key="1">
    <citation type="submission" date="2014-09" db="EMBL/GenBank/DDBJ databases">
        <authorList>
            <person name="Magalhaes I.L.F."/>
            <person name="Oliveira U."/>
            <person name="Santos F.R."/>
            <person name="Vidigal T.H.D.A."/>
            <person name="Brescovit A.D."/>
            <person name="Santos A.J."/>
        </authorList>
    </citation>
    <scope>NUCLEOTIDE SEQUENCE</scope>
    <source>
        <tissue evidence="1">Shoot tissue taken approximately 20 cm above the soil surface</tissue>
    </source>
</reference>
<reference evidence="1" key="2">
    <citation type="journal article" date="2015" name="Data Brief">
        <title>Shoot transcriptome of the giant reed, Arundo donax.</title>
        <authorList>
            <person name="Barrero R.A."/>
            <person name="Guerrero F.D."/>
            <person name="Moolhuijzen P."/>
            <person name="Goolsby J.A."/>
            <person name="Tidwell J."/>
            <person name="Bellgard S.E."/>
            <person name="Bellgard M.I."/>
        </authorList>
    </citation>
    <scope>NUCLEOTIDE SEQUENCE</scope>
    <source>
        <tissue evidence="1">Shoot tissue taken approximately 20 cm above the soil surface</tissue>
    </source>
</reference>
<dbReference type="AlphaFoldDB" id="A0A0A8ZZP9"/>
<organism evidence="1">
    <name type="scientific">Arundo donax</name>
    <name type="common">Giant reed</name>
    <name type="synonym">Donax arundinaceus</name>
    <dbReference type="NCBI Taxonomy" id="35708"/>
    <lineage>
        <taxon>Eukaryota</taxon>
        <taxon>Viridiplantae</taxon>
        <taxon>Streptophyta</taxon>
        <taxon>Embryophyta</taxon>
        <taxon>Tracheophyta</taxon>
        <taxon>Spermatophyta</taxon>
        <taxon>Magnoliopsida</taxon>
        <taxon>Liliopsida</taxon>
        <taxon>Poales</taxon>
        <taxon>Poaceae</taxon>
        <taxon>PACMAD clade</taxon>
        <taxon>Arundinoideae</taxon>
        <taxon>Arundineae</taxon>
        <taxon>Arundo</taxon>
    </lineage>
</organism>
<proteinExistence type="predicted"/>
<accession>A0A0A8ZZP9</accession>
<dbReference type="EMBL" id="GBRH01255675">
    <property type="protein sequence ID" value="JAD42220.1"/>
    <property type="molecule type" value="Transcribed_RNA"/>
</dbReference>